<dbReference type="EMBL" id="KZ857398">
    <property type="protein sequence ID" value="RDX50628.1"/>
    <property type="molecule type" value="Genomic_DNA"/>
</dbReference>
<evidence type="ECO:0000313" key="3">
    <source>
        <dbReference type="Proteomes" id="UP000256964"/>
    </source>
</evidence>
<reference evidence="2 3" key="1">
    <citation type="journal article" date="2018" name="Biotechnol. Biofuels">
        <title>Integrative visual omics of the white-rot fungus Polyporus brumalis exposes the biotechnological potential of its oxidative enzymes for delignifying raw plant biomass.</title>
        <authorList>
            <person name="Miyauchi S."/>
            <person name="Rancon A."/>
            <person name="Drula E."/>
            <person name="Hage H."/>
            <person name="Chaduli D."/>
            <person name="Favel A."/>
            <person name="Grisel S."/>
            <person name="Henrissat B."/>
            <person name="Herpoel-Gimbert I."/>
            <person name="Ruiz-Duenas F.J."/>
            <person name="Chevret D."/>
            <person name="Hainaut M."/>
            <person name="Lin J."/>
            <person name="Wang M."/>
            <person name="Pangilinan J."/>
            <person name="Lipzen A."/>
            <person name="Lesage-Meessen L."/>
            <person name="Navarro D."/>
            <person name="Riley R."/>
            <person name="Grigoriev I.V."/>
            <person name="Zhou S."/>
            <person name="Raouche S."/>
            <person name="Rosso M.N."/>
        </authorList>
    </citation>
    <scope>NUCLEOTIDE SEQUENCE [LARGE SCALE GENOMIC DNA]</scope>
    <source>
        <strain evidence="2 3">BRFM 1820</strain>
    </source>
</reference>
<protein>
    <submittedName>
        <fullName evidence="2">Uncharacterized protein</fullName>
    </submittedName>
</protein>
<organism evidence="2 3">
    <name type="scientific">Lentinus brumalis</name>
    <dbReference type="NCBI Taxonomy" id="2498619"/>
    <lineage>
        <taxon>Eukaryota</taxon>
        <taxon>Fungi</taxon>
        <taxon>Dikarya</taxon>
        <taxon>Basidiomycota</taxon>
        <taxon>Agaricomycotina</taxon>
        <taxon>Agaricomycetes</taxon>
        <taxon>Polyporales</taxon>
        <taxon>Polyporaceae</taxon>
        <taxon>Lentinus</taxon>
    </lineage>
</organism>
<evidence type="ECO:0000313" key="2">
    <source>
        <dbReference type="EMBL" id="RDX50628.1"/>
    </source>
</evidence>
<sequence length="247" mass="26814">MRCTSMRRAVRWRFTMRRGVTRVGSSRQSPSISAVRSCIGEPRPACGGGGPLLFLPRAQGARGRGRVIEEGELFDCVWWPCVSSRLPRCPLLCPFLRPRLVPPSCTHVPSVDASLALRVSHGQRRPQPRKCIQPGLHVPPPCMPPCALRRPPHVRTLPRSGIYGASANIARPLDSPRRPRLPVRSRQDACAICVSTSVAGALGRPSQCSTKPPPSATALSRPRSVLTSSTSPVLLAHAPPSQRYSNP</sequence>
<name>A0A371DDN6_9APHY</name>
<accession>A0A371DDN6</accession>
<evidence type="ECO:0000256" key="1">
    <source>
        <dbReference type="SAM" id="MobiDB-lite"/>
    </source>
</evidence>
<gene>
    <name evidence="2" type="ORF">OH76DRAFT_431424</name>
</gene>
<proteinExistence type="predicted"/>
<feature type="region of interest" description="Disordered" evidence="1">
    <location>
        <begin position="202"/>
        <end position="247"/>
    </location>
</feature>
<dbReference type="AlphaFoldDB" id="A0A371DDN6"/>
<feature type="compositionally biased region" description="Low complexity" evidence="1">
    <location>
        <begin position="219"/>
        <end position="235"/>
    </location>
</feature>
<keyword evidence="3" id="KW-1185">Reference proteome</keyword>
<dbReference type="Proteomes" id="UP000256964">
    <property type="component" value="Unassembled WGS sequence"/>
</dbReference>